<dbReference type="AlphaFoldDB" id="A0AAV0KLI9"/>
<evidence type="ECO:0000256" key="12">
    <source>
        <dbReference type="PIRSR" id="PIRSR000138-1"/>
    </source>
</evidence>
<dbReference type="Pfam" id="PF01070">
    <property type="entry name" value="FMN_dh"/>
    <property type="match status" value="1"/>
</dbReference>
<feature type="binding site" evidence="13">
    <location>
        <begin position="334"/>
        <end position="335"/>
    </location>
    <ligand>
        <name>FMN</name>
        <dbReference type="ChEBI" id="CHEBI:58210"/>
    </ligand>
</feature>
<organism evidence="15 16">
    <name type="scientific">Linum tenue</name>
    <dbReference type="NCBI Taxonomy" id="586396"/>
    <lineage>
        <taxon>Eukaryota</taxon>
        <taxon>Viridiplantae</taxon>
        <taxon>Streptophyta</taxon>
        <taxon>Embryophyta</taxon>
        <taxon>Tracheophyta</taxon>
        <taxon>Spermatophyta</taxon>
        <taxon>Magnoliopsida</taxon>
        <taxon>eudicotyledons</taxon>
        <taxon>Gunneridae</taxon>
        <taxon>Pentapetalae</taxon>
        <taxon>rosids</taxon>
        <taxon>fabids</taxon>
        <taxon>Malpighiales</taxon>
        <taxon>Linaceae</taxon>
        <taxon>Linum</taxon>
    </lineage>
</organism>
<evidence type="ECO:0000256" key="11">
    <source>
        <dbReference type="ARBA" id="ARBA00051933"/>
    </source>
</evidence>
<evidence type="ECO:0000256" key="5">
    <source>
        <dbReference type="ARBA" id="ARBA00022643"/>
    </source>
</evidence>
<dbReference type="EC" id="1.1.3.15" evidence="3"/>
<evidence type="ECO:0000256" key="4">
    <source>
        <dbReference type="ARBA" id="ARBA00022630"/>
    </source>
</evidence>
<dbReference type="GO" id="GO:0005777">
    <property type="term" value="C:peroxisome"/>
    <property type="evidence" value="ECO:0007669"/>
    <property type="project" value="UniProtKB-SubCell"/>
</dbReference>
<comment type="similarity">
    <text evidence="8">Belongs to the FMN-dependent alpha-hydroxy acid dehydrogenase family.</text>
</comment>
<dbReference type="EMBL" id="CAMGYJ010000005">
    <property type="protein sequence ID" value="CAI0422583.1"/>
    <property type="molecule type" value="Genomic_DNA"/>
</dbReference>
<feature type="binding site" evidence="13">
    <location>
        <position position="156"/>
    </location>
    <ligand>
        <name>FMN</name>
        <dbReference type="ChEBI" id="CHEBI:58210"/>
    </ligand>
</feature>
<feature type="binding site" evidence="13">
    <location>
        <position position="280"/>
    </location>
    <ligand>
        <name>glyoxylate</name>
        <dbReference type="ChEBI" id="CHEBI:36655"/>
    </ligand>
</feature>
<feature type="active site" description="Proton acceptor" evidence="12">
    <location>
        <position position="280"/>
    </location>
</feature>
<evidence type="ECO:0000313" key="16">
    <source>
        <dbReference type="Proteomes" id="UP001154282"/>
    </source>
</evidence>
<feature type="binding site" evidence="13">
    <location>
        <position position="158"/>
    </location>
    <ligand>
        <name>FMN</name>
        <dbReference type="ChEBI" id="CHEBI:58210"/>
    </ligand>
</feature>
<feature type="binding site" evidence="13">
    <location>
        <begin position="106"/>
        <end position="108"/>
    </location>
    <ligand>
        <name>FMN</name>
        <dbReference type="ChEBI" id="CHEBI:58210"/>
    </ligand>
</feature>
<feature type="domain" description="FMN hydroxy acid dehydrogenase" evidence="14">
    <location>
        <begin position="27"/>
        <end position="385"/>
    </location>
</feature>
<feature type="binding site" evidence="13">
    <location>
        <position position="135"/>
    </location>
    <ligand>
        <name>FMN</name>
        <dbReference type="ChEBI" id="CHEBI:58210"/>
    </ligand>
</feature>
<keyword evidence="6" id="KW-0560">Oxidoreductase</keyword>
<feature type="binding site" evidence="13">
    <location>
        <position position="278"/>
    </location>
    <ligand>
        <name>FMN</name>
        <dbReference type="ChEBI" id="CHEBI:58210"/>
    </ligand>
</feature>
<comment type="catalytic activity">
    <reaction evidence="10">
        <text>2-hydroxyoctanoate + O2 = 2-oxooctanoate + H2O2</text>
        <dbReference type="Rhea" id="RHEA:67940"/>
        <dbReference type="ChEBI" id="CHEBI:15379"/>
        <dbReference type="ChEBI" id="CHEBI:16240"/>
        <dbReference type="ChEBI" id="CHEBI:133514"/>
        <dbReference type="ChEBI" id="CHEBI:176689"/>
    </reaction>
    <physiologicalReaction direction="left-to-right" evidence="10">
        <dbReference type="Rhea" id="RHEA:67941"/>
    </physiologicalReaction>
</comment>
<protein>
    <recommendedName>
        <fullName evidence="3">(S)-2-hydroxy-acid oxidase</fullName>
        <ecNumber evidence="3">1.1.3.15</ecNumber>
    </recommendedName>
</protein>
<dbReference type="FunFam" id="3.20.20.70:FF:000204">
    <property type="entry name" value="Peroxisomal (S)-2-hydroxy-acid oxidase GLO4"/>
    <property type="match status" value="1"/>
</dbReference>
<feature type="binding site" evidence="13">
    <location>
        <begin position="311"/>
        <end position="315"/>
    </location>
    <ligand>
        <name>FMN</name>
        <dbReference type="ChEBI" id="CHEBI:58210"/>
    </ligand>
</feature>
<evidence type="ECO:0000256" key="8">
    <source>
        <dbReference type="ARBA" id="ARBA00024042"/>
    </source>
</evidence>
<proteinExistence type="inferred from homology"/>
<evidence type="ECO:0000256" key="3">
    <source>
        <dbReference type="ARBA" id="ARBA00013087"/>
    </source>
</evidence>
<dbReference type="PIRSF" id="PIRSF000138">
    <property type="entry name" value="Al-hdrx_acd_dh"/>
    <property type="match status" value="1"/>
</dbReference>
<comment type="subcellular location">
    <subcellularLocation>
        <location evidence="2">Peroxisome</location>
    </subcellularLocation>
</comment>
<dbReference type="InterPro" id="IPR013785">
    <property type="entry name" value="Aldolase_TIM"/>
</dbReference>
<accession>A0AAV0KLI9</accession>
<keyword evidence="16" id="KW-1185">Reference proteome</keyword>
<name>A0AAV0KLI9_9ROSI</name>
<keyword evidence="5 13" id="KW-0288">FMN</keyword>
<dbReference type="InterPro" id="IPR012133">
    <property type="entry name" value="Alpha-hydoxy_acid_DH_FMN"/>
</dbReference>
<gene>
    <name evidence="15" type="ORF">LITE_LOCUS19192</name>
</gene>
<feature type="binding site" evidence="13">
    <location>
        <position position="283"/>
    </location>
    <ligand>
        <name>glyoxylate</name>
        <dbReference type="ChEBI" id="CHEBI:36655"/>
    </ligand>
</feature>
<evidence type="ECO:0000259" key="14">
    <source>
        <dbReference type="PROSITE" id="PS51349"/>
    </source>
</evidence>
<dbReference type="Gene3D" id="3.20.20.70">
    <property type="entry name" value="Aldolase class I"/>
    <property type="match status" value="1"/>
</dbReference>
<evidence type="ECO:0000256" key="9">
    <source>
        <dbReference type="ARBA" id="ARBA00029325"/>
    </source>
</evidence>
<comment type="cofactor">
    <cofactor evidence="1">
        <name>FMN</name>
        <dbReference type="ChEBI" id="CHEBI:58210"/>
    </cofactor>
</comment>
<dbReference type="InterPro" id="IPR008259">
    <property type="entry name" value="FMN_hydac_DH_AS"/>
</dbReference>
<evidence type="ECO:0000256" key="7">
    <source>
        <dbReference type="ARBA" id="ARBA00023140"/>
    </source>
</evidence>
<dbReference type="PROSITE" id="PS51349">
    <property type="entry name" value="FMN_HYDROXY_ACID_DH_2"/>
    <property type="match status" value="1"/>
</dbReference>
<dbReference type="InterPro" id="IPR037396">
    <property type="entry name" value="FMN_HAD"/>
</dbReference>
<dbReference type="GO" id="GO:0003973">
    <property type="term" value="F:(S)-2-hydroxy-acid oxidase activity"/>
    <property type="evidence" value="ECO:0007669"/>
    <property type="project" value="UniProtKB-EC"/>
</dbReference>
<feature type="binding site" evidence="13">
    <location>
        <position position="256"/>
    </location>
    <ligand>
        <name>FMN</name>
        <dbReference type="ChEBI" id="CHEBI:58210"/>
    </ligand>
</feature>
<evidence type="ECO:0000256" key="10">
    <source>
        <dbReference type="ARBA" id="ARBA00029327"/>
    </source>
</evidence>
<comment type="catalytic activity">
    <reaction evidence="9">
        <text>a (2S)-2-hydroxycarboxylate + O2 = a 2-oxocarboxylate + H2O2</text>
        <dbReference type="Rhea" id="RHEA:16789"/>
        <dbReference type="ChEBI" id="CHEBI:15379"/>
        <dbReference type="ChEBI" id="CHEBI:16240"/>
        <dbReference type="ChEBI" id="CHEBI:35179"/>
        <dbReference type="ChEBI" id="CHEBI:58123"/>
        <dbReference type="EC" id="1.1.3.15"/>
    </reaction>
    <physiologicalReaction direction="left-to-right" evidence="9">
        <dbReference type="Rhea" id="RHEA:16790"/>
    </physiologicalReaction>
</comment>
<dbReference type="PANTHER" id="PTHR10578:SF67">
    <property type="entry name" value="PEROXISOMAL (S)-2-HYDROXYACID OXIDASE GLO3"/>
    <property type="match status" value="1"/>
</dbReference>
<evidence type="ECO:0000256" key="1">
    <source>
        <dbReference type="ARBA" id="ARBA00001917"/>
    </source>
</evidence>
<evidence type="ECO:0000313" key="15">
    <source>
        <dbReference type="EMBL" id="CAI0422583.1"/>
    </source>
</evidence>
<feature type="binding site" evidence="13">
    <location>
        <position position="193"/>
    </location>
    <ligand>
        <name>glyoxylate</name>
        <dbReference type="ChEBI" id="CHEBI:36655"/>
    </ligand>
</feature>
<evidence type="ECO:0000256" key="2">
    <source>
        <dbReference type="ARBA" id="ARBA00004275"/>
    </source>
</evidence>
<evidence type="ECO:0000256" key="6">
    <source>
        <dbReference type="ARBA" id="ARBA00023002"/>
    </source>
</evidence>
<dbReference type="GO" id="GO:0042742">
    <property type="term" value="P:defense response to bacterium"/>
    <property type="evidence" value="ECO:0007669"/>
    <property type="project" value="UniProtKB-ARBA"/>
</dbReference>
<sequence length="391" mass="42998">MSLTLELMNWVLDMVLQIIRELLGKVTMSSEPVNVNEFKALAERALPKMYFEFYAGGAEDEHTLKANEEAYQRITIRPRVLVDVSRIDMSTRMLGYSISSPIMVAPSGLHKLANPEGELATARAAAASNTIMILSFGSSYSVEEVAASCNAVRFFQLYVYKQRHVAANLVERAERSGYKAIVLTVDCPRMGRREADIKNRMIVSKQKNVEGLVSTEVDAIFSFFFSLFSYTTEVSHINGQDVAWLKSITKLPILLKGIITHEDARIAVEVGAAGVIVSNHGGRQLDYSPATINVVEEVVHAVKGKIPVIVDGGVRRGTDVFKALALGAQAVLVGRPILYGLAAKGEHGVKQVIQMLKEELELAMALAGCTSLKDITRSHVRTERDRCQSML</sequence>
<dbReference type="PANTHER" id="PTHR10578">
    <property type="entry name" value="S -2-HYDROXY-ACID OXIDASE-RELATED"/>
    <property type="match status" value="1"/>
</dbReference>
<keyword evidence="4 13" id="KW-0285">Flavoprotein</keyword>
<reference evidence="15" key="1">
    <citation type="submission" date="2022-08" db="EMBL/GenBank/DDBJ databases">
        <authorList>
            <person name="Gutierrez-Valencia J."/>
        </authorList>
    </citation>
    <scope>NUCLEOTIDE SEQUENCE</scope>
</reference>
<dbReference type="Proteomes" id="UP001154282">
    <property type="component" value="Unassembled WGS sequence"/>
</dbReference>
<dbReference type="InterPro" id="IPR000262">
    <property type="entry name" value="FMN-dep_DH"/>
</dbReference>
<dbReference type="GO" id="GO:0050665">
    <property type="term" value="P:hydrogen peroxide biosynthetic process"/>
    <property type="evidence" value="ECO:0007669"/>
    <property type="project" value="UniProtKB-ARBA"/>
</dbReference>
<dbReference type="CDD" id="cd02809">
    <property type="entry name" value="alpha_hydroxyacid_oxid_FMN"/>
    <property type="match status" value="1"/>
</dbReference>
<dbReference type="GO" id="GO:0010181">
    <property type="term" value="F:FMN binding"/>
    <property type="evidence" value="ECO:0007669"/>
    <property type="project" value="InterPro"/>
</dbReference>
<keyword evidence="7" id="KW-0576">Peroxisome</keyword>
<dbReference type="PROSITE" id="PS00557">
    <property type="entry name" value="FMN_HYDROXY_ACID_DH_1"/>
    <property type="match status" value="1"/>
</dbReference>
<dbReference type="SUPFAM" id="SSF51395">
    <property type="entry name" value="FMN-linked oxidoreductases"/>
    <property type="match status" value="1"/>
</dbReference>
<comment type="catalytic activity">
    <reaction evidence="11">
        <text>2-hydroxyhexanoate + O2 = 2-oxohexanoate + H2O2</text>
        <dbReference type="Rhea" id="RHEA:69372"/>
        <dbReference type="ChEBI" id="CHEBI:15379"/>
        <dbReference type="ChEBI" id="CHEBI:16240"/>
        <dbReference type="ChEBI" id="CHEBI:35177"/>
        <dbReference type="ChEBI" id="CHEBI:133738"/>
    </reaction>
    <physiologicalReaction direction="left-to-right" evidence="11">
        <dbReference type="Rhea" id="RHEA:69373"/>
    </physiologicalReaction>
</comment>
<feature type="binding site" evidence="13">
    <location>
        <position position="184"/>
    </location>
    <ligand>
        <name>FMN</name>
        <dbReference type="ChEBI" id="CHEBI:58210"/>
    </ligand>
</feature>
<comment type="caution">
    <text evidence="15">The sequence shown here is derived from an EMBL/GenBank/DDBJ whole genome shotgun (WGS) entry which is preliminary data.</text>
</comment>
<evidence type="ECO:0000256" key="13">
    <source>
        <dbReference type="PIRSR" id="PIRSR000138-2"/>
    </source>
</evidence>